<proteinExistence type="predicted"/>
<dbReference type="Proteomes" id="UP000241854">
    <property type="component" value="Plasmid pICON"/>
</dbReference>
<dbReference type="EMBL" id="CP021643">
    <property type="protein sequence ID" value="AVX45112.1"/>
    <property type="molecule type" value="Genomic_DNA"/>
</dbReference>
<dbReference type="AlphaFoldDB" id="A0A2R4P358"/>
<reference evidence="1 2" key="1">
    <citation type="journal article" date="2018" name="Emerg. Microbes Infect.">
        <title>Genomic analysis of oral Campylobacter concisus strains identified a potential bacterial molecular marker associated with active Crohn's disease.</title>
        <authorList>
            <person name="Liu F."/>
            <person name="Ma R."/>
            <person name="Tay C.Y.A."/>
            <person name="Octavia S."/>
            <person name="Lan R."/>
            <person name="Chung H.K.L."/>
            <person name="Riordan S.M."/>
            <person name="Grimm M.C."/>
            <person name="Leong R.W."/>
            <person name="Tanaka M.M."/>
            <person name="Connor S."/>
            <person name="Zhang L."/>
        </authorList>
    </citation>
    <scope>NUCLEOTIDE SEQUENCE [LARGE SCALE GENOMIC DNA]</scope>
    <source>
        <strain evidence="1 2">P2CDO4</strain>
        <plasmid evidence="1">pICON</plasmid>
    </source>
</reference>
<evidence type="ECO:0000313" key="1">
    <source>
        <dbReference type="EMBL" id="AVX45112.1"/>
    </source>
</evidence>
<dbReference type="RefSeq" id="WP_107917413.1">
    <property type="nucleotide sequence ID" value="NZ_CP021643.1"/>
</dbReference>
<sequence length="73" mass="8450">MKDLRGQEALALIRELESKDDATVLFSGRKYVDIAAVESFVSDNSLMELYKNKQITIVEFWNNGKYDYILKTL</sequence>
<keyword evidence="1" id="KW-0614">Plasmid</keyword>
<protein>
    <submittedName>
        <fullName evidence="1">Uncharacterized protein</fullName>
    </submittedName>
</protein>
<name>A0A2R4P358_9BACT</name>
<evidence type="ECO:0000313" key="2">
    <source>
        <dbReference type="Proteomes" id="UP000241854"/>
    </source>
</evidence>
<accession>A0A2R4P358</accession>
<geneLocation type="plasmid" evidence="2">
    <name>picon</name>
</geneLocation>
<gene>
    <name evidence="1" type="ORF">CCS77_2106</name>
</gene>
<organism evidence="1 2">
    <name type="scientific">Campylobacter concisus</name>
    <dbReference type="NCBI Taxonomy" id="199"/>
    <lineage>
        <taxon>Bacteria</taxon>
        <taxon>Pseudomonadati</taxon>
        <taxon>Campylobacterota</taxon>
        <taxon>Epsilonproteobacteria</taxon>
        <taxon>Campylobacterales</taxon>
        <taxon>Campylobacteraceae</taxon>
        <taxon>Campylobacter</taxon>
    </lineage>
</organism>